<evidence type="ECO:0000256" key="4">
    <source>
        <dbReference type="ARBA" id="ARBA00038652"/>
    </source>
</evidence>
<reference evidence="6" key="1">
    <citation type="submission" date="2023-05" db="EMBL/GenBank/DDBJ databases">
        <title>Mycoplasma phocimorsus sp. nov., isolated from Scandinavian patients with seal finger or septic arthritis after contact with seals.</title>
        <authorList>
            <person name="Skafte-Holm A."/>
            <person name="Pedersen T.R."/>
            <person name="Froelund M."/>
            <person name="Stegger M."/>
            <person name="Qvortrup K."/>
            <person name="Michaels D.L."/>
            <person name="Brown D.R."/>
            <person name="Jensen J.S."/>
        </authorList>
    </citation>
    <scope>NUCLEOTIDE SEQUENCE</scope>
    <source>
        <strain evidence="6">M5725</strain>
    </source>
</reference>
<comment type="caution">
    <text evidence="6">The sequence shown here is derived from an EMBL/GenBank/DDBJ whole genome shotgun (WGS) entry which is preliminary data.</text>
</comment>
<protein>
    <submittedName>
        <fullName evidence="6">Restriction endonuclease subunit S</fullName>
        <ecNumber evidence="6">3.1.21.-</ecNumber>
    </submittedName>
</protein>
<comment type="similarity">
    <text evidence="1">Belongs to the type-I restriction system S methylase family.</text>
</comment>
<keyword evidence="6" id="KW-0378">Hydrolase</keyword>
<keyword evidence="2" id="KW-0680">Restriction system</keyword>
<dbReference type="Pfam" id="PF01420">
    <property type="entry name" value="Methylase_S"/>
    <property type="match status" value="2"/>
</dbReference>
<feature type="domain" description="Type I restriction modification DNA specificity" evidence="5">
    <location>
        <begin position="210"/>
        <end position="360"/>
    </location>
</feature>
<dbReference type="Gene3D" id="3.90.220.20">
    <property type="entry name" value="DNA methylase specificity domains"/>
    <property type="match status" value="2"/>
</dbReference>
<dbReference type="PANTHER" id="PTHR43140">
    <property type="entry name" value="TYPE-1 RESTRICTION ENZYME ECOKI SPECIFICITY PROTEIN"/>
    <property type="match status" value="1"/>
</dbReference>
<evidence type="ECO:0000313" key="6">
    <source>
        <dbReference type="EMBL" id="MDJ1646077.1"/>
    </source>
</evidence>
<keyword evidence="6" id="KW-0540">Nuclease</keyword>
<feature type="domain" description="Type I restriction modification DNA specificity" evidence="5">
    <location>
        <begin position="17"/>
        <end position="172"/>
    </location>
</feature>
<evidence type="ECO:0000259" key="5">
    <source>
        <dbReference type="Pfam" id="PF01420"/>
    </source>
</evidence>
<evidence type="ECO:0000313" key="7">
    <source>
        <dbReference type="Proteomes" id="UP001224428"/>
    </source>
</evidence>
<organism evidence="6 7">
    <name type="scientific">Mycoplasma phocimorsus</name>
    <dbReference type="NCBI Taxonomy" id="3045839"/>
    <lineage>
        <taxon>Bacteria</taxon>
        <taxon>Bacillati</taxon>
        <taxon>Mycoplasmatota</taxon>
        <taxon>Mollicutes</taxon>
        <taxon>Mycoplasmataceae</taxon>
        <taxon>Mycoplasma</taxon>
    </lineage>
</organism>
<keyword evidence="3" id="KW-0238">DNA-binding</keyword>
<dbReference type="InterPro" id="IPR000055">
    <property type="entry name" value="Restrct_endonuc_typeI_TRD"/>
</dbReference>
<dbReference type="EC" id="3.1.21.-" evidence="6"/>
<gene>
    <name evidence="6" type="ORF">QLQ80_03235</name>
</gene>
<sequence>MSKNIFKLIDELVEQDKIEYKTIGELCHIYRGKSYSKHYVNIHVGEYPVYSSATFNNGEFGRIDTYDFDGEYMTWTADGYAGAAFYRNAKFSATILCGVLKIKDTNILNYKYLTAVFNKVSHNYIKGTKKGYHKLNTVMVSDIVIPVPPIEIQEKIARILDKFDILKAELKARSEQYNYYRSELLNIDNLSNNKYLKKLLPNYLEQEIKKTEYKTIKDVCDIFVGKGIYDKRYVESNKGEYPVYSSATLNNGELGRINHYDYDGEYVTWTTAGKAGEATYRNGKFSVNKNCGVLKSKDNMLISEKFLALIFNMVSKAHVKGVGGMQKFWANNVRDIIIPIPPIEIQNTITNLLDKLQEYSQNIQGLLPQEAQLRETQYQYYLNRLLDFTRER</sequence>
<dbReference type="InterPro" id="IPR051212">
    <property type="entry name" value="Type-I_RE_S_subunit"/>
</dbReference>
<dbReference type="EMBL" id="JASDDP010000025">
    <property type="protein sequence ID" value="MDJ1646077.1"/>
    <property type="molecule type" value="Genomic_DNA"/>
</dbReference>
<comment type="subunit">
    <text evidence="4">The methyltransferase is composed of M and S polypeptides.</text>
</comment>
<dbReference type="PANTHER" id="PTHR43140:SF1">
    <property type="entry name" value="TYPE I RESTRICTION ENZYME ECOKI SPECIFICITY SUBUNIT"/>
    <property type="match status" value="1"/>
</dbReference>
<evidence type="ECO:0000256" key="1">
    <source>
        <dbReference type="ARBA" id="ARBA00010923"/>
    </source>
</evidence>
<keyword evidence="6" id="KW-0255">Endonuclease</keyword>
<dbReference type="InterPro" id="IPR044946">
    <property type="entry name" value="Restrct_endonuc_typeI_TRD_sf"/>
</dbReference>
<evidence type="ECO:0000256" key="3">
    <source>
        <dbReference type="ARBA" id="ARBA00023125"/>
    </source>
</evidence>
<dbReference type="GO" id="GO:0004519">
    <property type="term" value="F:endonuclease activity"/>
    <property type="evidence" value="ECO:0007669"/>
    <property type="project" value="UniProtKB-KW"/>
</dbReference>
<name>A0AAJ1UWV5_9MOLU</name>
<dbReference type="GO" id="GO:0016787">
    <property type="term" value="F:hydrolase activity"/>
    <property type="evidence" value="ECO:0007669"/>
    <property type="project" value="UniProtKB-KW"/>
</dbReference>
<dbReference type="RefSeq" id="WP_283827440.1">
    <property type="nucleotide sequence ID" value="NZ_JASDDP010000025.1"/>
</dbReference>
<dbReference type="Proteomes" id="UP001224428">
    <property type="component" value="Unassembled WGS sequence"/>
</dbReference>
<evidence type="ECO:0000256" key="2">
    <source>
        <dbReference type="ARBA" id="ARBA00022747"/>
    </source>
</evidence>
<accession>A0AAJ1UWV5</accession>
<dbReference type="SUPFAM" id="SSF116734">
    <property type="entry name" value="DNA methylase specificity domain"/>
    <property type="match status" value="2"/>
</dbReference>
<dbReference type="CDD" id="cd17255">
    <property type="entry name" value="RMtype1_S_Fco49512ORF2615P-TRD2-CR2_like"/>
    <property type="match status" value="2"/>
</dbReference>
<dbReference type="AlphaFoldDB" id="A0AAJ1UWV5"/>
<dbReference type="GO" id="GO:0003677">
    <property type="term" value="F:DNA binding"/>
    <property type="evidence" value="ECO:0007669"/>
    <property type="project" value="UniProtKB-KW"/>
</dbReference>
<proteinExistence type="inferred from homology"/>
<keyword evidence="7" id="KW-1185">Reference proteome</keyword>
<dbReference type="GO" id="GO:0009307">
    <property type="term" value="P:DNA restriction-modification system"/>
    <property type="evidence" value="ECO:0007669"/>
    <property type="project" value="UniProtKB-KW"/>
</dbReference>